<proteinExistence type="predicted"/>
<dbReference type="Proteomes" id="UP000310760">
    <property type="component" value="Unassembled WGS sequence"/>
</dbReference>
<gene>
    <name evidence="6" type="ORF">E5339_10430</name>
</gene>
<evidence type="ECO:0000256" key="2">
    <source>
        <dbReference type="ARBA" id="ARBA00022748"/>
    </source>
</evidence>
<dbReference type="PANTHER" id="PTHR42852">
    <property type="entry name" value="THIOL:DISULFIDE INTERCHANGE PROTEIN DSBE"/>
    <property type="match status" value="1"/>
</dbReference>
<organism evidence="6 7">
    <name type="scientific">Phocaeicola sartorii</name>
    <dbReference type="NCBI Taxonomy" id="671267"/>
    <lineage>
        <taxon>Bacteria</taxon>
        <taxon>Pseudomonadati</taxon>
        <taxon>Bacteroidota</taxon>
        <taxon>Bacteroidia</taxon>
        <taxon>Bacteroidales</taxon>
        <taxon>Bacteroidaceae</taxon>
        <taxon>Phocaeicola</taxon>
    </lineage>
</organism>
<evidence type="ECO:0000313" key="6">
    <source>
        <dbReference type="EMBL" id="TGY70314.1"/>
    </source>
</evidence>
<dbReference type="SUPFAM" id="SSF52833">
    <property type="entry name" value="Thioredoxin-like"/>
    <property type="match status" value="1"/>
</dbReference>
<dbReference type="PANTHER" id="PTHR42852:SF6">
    <property type="entry name" value="THIOL:DISULFIDE INTERCHANGE PROTEIN DSBE"/>
    <property type="match status" value="1"/>
</dbReference>
<dbReference type="GO" id="GO:0030313">
    <property type="term" value="C:cell envelope"/>
    <property type="evidence" value="ECO:0007669"/>
    <property type="project" value="UniProtKB-SubCell"/>
</dbReference>
<dbReference type="EMBL" id="SRYJ01000020">
    <property type="protein sequence ID" value="TGY70314.1"/>
    <property type="molecule type" value="Genomic_DNA"/>
</dbReference>
<dbReference type="Pfam" id="PF13905">
    <property type="entry name" value="Thioredoxin_8"/>
    <property type="match status" value="1"/>
</dbReference>
<comment type="subcellular location">
    <subcellularLocation>
        <location evidence="1">Cell envelope</location>
    </subcellularLocation>
</comment>
<dbReference type="InterPro" id="IPR025380">
    <property type="entry name" value="DUF4369"/>
</dbReference>
<dbReference type="CDD" id="cd02966">
    <property type="entry name" value="TlpA_like_family"/>
    <property type="match status" value="1"/>
</dbReference>
<reference evidence="6 7" key="1">
    <citation type="submission" date="2019-04" db="EMBL/GenBank/DDBJ databases">
        <title>Microbes associate with the intestines of laboratory mice.</title>
        <authorList>
            <person name="Navarre W."/>
            <person name="Wong E."/>
            <person name="Huang K."/>
            <person name="Tropini C."/>
            <person name="Ng K."/>
            <person name="Yu B."/>
        </authorList>
    </citation>
    <scope>NUCLEOTIDE SEQUENCE [LARGE SCALE GENOMIC DNA]</scope>
    <source>
        <strain evidence="6 7">NM22_B1</strain>
    </source>
</reference>
<dbReference type="AlphaFoldDB" id="A0A4S2FMP1"/>
<dbReference type="InterPro" id="IPR050553">
    <property type="entry name" value="Thioredoxin_ResA/DsbE_sf"/>
</dbReference>
<dbReference type="Pfam" id="PF14289">
    <property type="entry name" value="DUF4369"/>
    <property type="match status" value="1"/>
</dbReference>
<evidence type="ECO:0000256" key="1">
    <source>
        <dbReference type="ARBA" id="ARBA00004196"/>
    </source>
</evidence>
<dbReference type="InterPro" id="IPR013766">
    <property type="entry name" value="Thioredoxin_domain"/>
</dbReference>
<dbReference type="GO" id="GO:0017004">
    <property type="term" value="P:cytochrome complex assembly"/>
    <property type="evidence" value="ECO:0007669"/>
    <property type="project" value="UniProtKB-KW"/>
</dbReference>
<dbReference type="Gene3D" id="3.40.30.10">
    <property type="entry name" value="Glutaredoxin"/>
    <property type="match status" value="1"/>
</dbReference>
<accession>A0A4S2FMP1</accession>
<keyword evidence="4" id="KW-0676">Redox-active center</keyword>
<keyword evidence="2" id="KW-0201">Cytochrome c-type biogenesis</keyword>
<dbReference type="PROSITE" id="PS51352">
    <property type="entry name" value="THIOREDOXIN_2"/>
    <property type="match status" value="1"/>
</dbReference>
<dbReference type="InterPro" id="IPR036249">
    <property type="entry name" value="Thioredoxin-like_sf"/>
</dbReference>
<feature type="region of interest" description="Disordered" evidence="5">
    <location>
        <begin position="334"/>
        <end position="354"/>
    </location>
</feature>
<protein>
    <submittedName>
        <fullName evidence="6">DUF4369 domain-containing protein</fullName>
    </submittedName>
</protein>
<comment type="caution">
    <text evidence="6">The sequence shown here is derived from an EMBL/GenBank/DDBJ whole genome shotgun (WGS) entry which is preliminary data.</text>
</comment>
<name>A0A4S2FMP1_9BACT</name>
<keyword evidence="3" id="KW-1015">Disulfide bond</keyword>
<dbReference type="RefSeq" id="WP_025019803.1">
    <property type="nucleotide sequence ID" value="NZ_CANPVL010000016.1"/>
</dbReference>
<evidence type="ECO:0000256" key="5">
    <source>
        <dbReference type="SAM" id="MobiDB-lite"/>
    </source>
</evidence>
<dbReference type="PROSITE" id="PS51257">
    <property type="entry name" value="PROKAR_LIPOPROTEIN"/>
    <property type="match status" value="1"/>
</dbReference>
<evidence type="ECO:0000256" key="4">
    <source>
        <dbReference type="ARBA" id="ARBA00023284"/>
    </source>
</evidence>
<dbReference type="InterPro" id="IPR012336">
    <property type="entry name" value="Thioredoxin-like_fold"/>
</dbReference>
<sequence>MKKIPFYLIIILFLSACGKKSAFTLKGHISGLTSDTILVFYQLPIQQLDTIIAEKGKFTYTITPDTFTLFSLIMNNGQTLPIYADKGEKVALSGEIDQLQIKGTGENERQAQIMRQLNNTPDNGRRLVEAVDSLIKAHPQSYTNIYLIDKYYVQDSLPDYSHIDQLIKGLSGVIKDTPYMIDLQNKLSEQKELADHRYIPNISCTDRNGKTVSWNSVKGKYVLLDFWASWNKESIAAQDSLVSVQKALKKEKFAIISLSLDLDKKEWLEKTLQRDTTQWKQVCDFKGWDNSVVKQQGIIRLPANILIGPDKKVIAQDIRGKELTDKVKQLIEQDKKKEKAAKEAERARKRQNKK</sequence>
<evidence type="ECO:0000313" key="7">
    <source>
        <dbReference type="Proteomes" id="UP000310760"/>
    </source>
</evidence>
<evidence type="ECO:0000256" key="3">
    <source>
        <dbReference type="ARBA" id="ARBA00023157"/>
    </source>
</evidence>
<feature type="compositionally biased region" description="Basic and acidic residues" evidence="5">
    <location>
        <begin position="334"/>
        <end position="346"/>
    </location>
</feature>